<feature type="domain" description="RNA polymerase sigma-70 region 2" evidence="5">
    <location>
        <begin position="18"/>
        <end position="90"/>
    </location>
</feature>
<evidence type="ECO:0000256" key="3">
    <source>
        <dbReference type="ARBA" id="ARBA00023082"/>
    </source>
</evidence>
<dbReference type="Gene3D" id="1.10.10.10">
    <property type="entry name" value="Winged helix-like DNA-binding domain superfamily/Winged helix DNA-binding domain"/>
    <property type="match status" value="1"/>
</dbReference>
<dbReference type="EMBL" id="LR743507">
    <property type="protein sequence ID" value="CAA2108165.1"/>
    <property type="molecule type" value="Genomic_DNA"/>
</dbReference>
<evidence type="ECO:0000259" key="6">
    <source>
        <dbReference type="Pfam" id="PF08281"/>
    </source>
</evidence>
<dbReference type="SUPFAM" id="SSF88659">
    <property type="entry name" value="Sigma3 and sigma4 domains of RNA polymerase sigma factors"/>
    <property type="match status" value="1"/>
</dbReference>
<protein>
    <submittedName>
        <fullName evidence="7">Putative RNA polymerase sigma factor FecI</fullName>
    </submittedName>
</protein>
<accession>A0A679JPN8</accession>
<keyword evidence="4" id="KW-0804">Transcription</keyword>
<gene>
    <name evidence="7" type="primary">fecI_4</name>
    <name evidence="7" type="ORF">VVAX_04678</name>
</gene>
<proteinExistence type="inferred from homology"/>
<feature type="domain" description="RNA polymerase sigma factor 70 region 4 type 2" evidence="6">
    <location>
        <begin position="121"/>
        <end position="173"/>
    </location>
</feature>
<dbReference type="InterPro" id="IPR014284">
    <property type="entry name" value="RNA_pol_sigma-70_dom"/>
</dbReference>
<dbReference type="GO" id="GO:0003677">
    <property type="term" value="F:DNA binding"/>
    <property type="evidence" value="ECO:0007669"/>
    <property type="project" value="InterPro"/>
</dbReference>
<dbReference type="InterPro" id="IPR013324">
    <property type="entry name" value="RNA_pol_sigma_r3/r4-like"/>
</dbReference>
<organism evidence="7">
    <name type="scientific">Variovorax paradoxus</name>
    <dbReference type="NCBI Taxonomy" id="34073"/>
    <lineage>
        <taxon>Bacteria</taxon>
        <taxon>Pseudomonadati</taxon>
        <taxon>Pseudomonadota</taxon>
        <taxon>Betaproteobacteria</taxon>
        <taxon>Burkholderiales</taxon>
        <taxon>Comamonadaceae</taxon>
        <taxon>Variovorax</taxon>
    </lineage>
</organism>
<dbReference type="InterPro" id="IPR013325">
    <property type="entry name" value="RNA_pol_sigma_r2"/>
</dbReference>
<dbReference type="Pfam" id="PF04542">
    <property type="entry name" value="Sigma70_r2"/>
    <property type="match status" value="1"/>
</dbReference>
<evidence type="ECO:0000313" key="7">
    <source>
        <dbReference type="EMBL" id="CAA2108165.1"/>
    </source>
</evidence>
<comment type="similarity">
    <text evidence="1">Belongs to the sigma-70 factor family. ECF subfamily.</text>
</comment>
<evidence type="ECO:0000256" key="4">
    <source>
        <dbReference type="ARBA" id="ARBA00023163"/>
    </source>
</evidence>
<dbReference type="InterPro" id="IPR039425">
    <property type="entry name" value="RNA_pol_sigma-70-like"/>
</dbReference>
<dbReference type="PANTHER" id="PTHR43133:SF63">
    <property type="entry name" value="RNA POLYMERASE SIGMA FACTOR FECI-RELATED"/>
    <property type="match status" value="1"/>
</dbReference>
<keyword evidence="2" id="KW-0805">Transcription regulation</keyword>
<evidence type="ECO:0000259" key="5">
    <source>
        <dbReference type="Pfam" id="PF04542"/>
    </source>
</evidence>
<evidence type="ECO:0000256" key="1">
    <source>
        <dbReference type="ARBA" id="ARBA00010641"/>
    </source>
</evidence>
<dbReference type="InterPro" id="IPR013249">
    <property type="entry name" value="RNA_pol_sigma70_r4_t2"/>
</dbReference>
<reference evidence="7" key="1">
    <citation type="submission" date="2019-12" db="EMBL/GenBank/DDBJ databases">
        <authorList>
            <person name="Cremers G."/>
        </authorList>
    </citation>
    <scope>NUCLEOTIDE SEQUENCE</scope>
    <source>
        <strain evidence="7">Vvax</strain>
    </source>
</reference>
<dbReference type="SUPFAM" id="SSF88946">
    <property type="entry name" value="Sigma2 domain of RNA polymerase sigma factors"/>
    <property type="match status" value="1"/>
</dbReference>
<sequence>MPAMAAESVLHHPHVQALYSDHHGWLQGWLRKKLGNAFDAADLAQDTFVRILAAPDDMPEKQGDWQLREPRAYLTVVARRLLANLYRRRSLEQAYLDALSTVPEPHAPSPEQQSIILETLQEIDAMLDGLAAPVRQAFLMAQLEGLGYAEIASRLSVSERTVKRYMADAMARCILLVA</sequence>
<dbReference type="GO" id="GO:0016987">
    <property type="term" value="F:sigma factor activity"/>
    <property type="evidence" value="ECO:0007669"/>
    <property type="project" value="UniProtKB-KW"/>
</dbReference>
<dbReference type="PANTHER" id="PTHR43133">
    <property type="entry name" value="RNA POLYMERASE ECF-TYPE SIGMA FACTO"/>
    <property type="match status" value="1"/>
</dbReference>
<dbReference type="Gene3D" id="1.10.1740.10">
    <property type="match status" value="1"/>
</dbReference>
<dbReference type="Pfam" id="PF08281">
    <property type="entry name" value="Sigma70_r4_2"/>
    <property type="match status" value="1"/>
</dbReference>
<dbReference type="NCBIfam" id="NF009180">
    <property type="entry name" value="PRK12528.1"/>
    <property type="match status" value="1"/>
</dbReference>
<dbReference type="InterPro" id="IPR036388">
    <property type="entry name" value="WH-like_DNA-bd_sf"/>
</dbReference>
<dbReference type="InterPro" id="IPR007627">
    <property type="entry name" value="RNA_pol_sigma70_r2"/>
</dbReference>
<name>A0A679JPN8_VARPD</name>
<keyword evidence="3" id="KW-0731">Sigma factor</keyword>
<dbReference type="FunFam" id="1.10.10.10:FF:000427">
    <property type="entry name" value="RNA polymerase sigma factor"/>
    <property type="match status" value="1"/>
</dbReference>
<dbReference type="NCBIfam" id="NF007232">
    <property type="entry name" value="PRK09651.1"/>
    <property type="match status" value="1"/>
</dbReference>
<dbReference type="GO" id="GO:0006352">
    <property type="term" value="P:DNA-templated transcription initiation"/>
    <property type="evidence" value="ECO:0007669"/>
    <property type="project" value="InterPro"/>
</dbReference>
<dbReference type="AlphaFoldDB" id="A0A679JPN8"/>
<evidence type="ECO:0000256" key="2">
    <source>
        <dbReference type="ARBA" id="ARBA00023015"/>
    </source>
</evidence>
<dbReference type="NCBIfam" id="TIGR02937">
    <property type="entry name" value="sigma70-ECF"/>
    <property type="match status" value="1"/>
</dbReference>